<keyword evidence="4" id="KW-0678">Repressor</keyword>
<comment type="subcellular location">
    <subcellularLocation>
        <location evidence="2">Mitochondrion</location>
    </subcellularLocation>
    <subcellularLocation>
        <location evidence="1">Nucleus</location>
    </subcellularLocation>
</comment>
<dbReference type="FunFam" id="3.30.70.330:FF:000107">
    <property type="entry name" value="TAR DNA-binding protein 43"/>
    <property type="match status" value="1"/>
</dbReference>
<dbReference type="GO" id="GO:0006397">
    <property type="term" value="P:mRNA processing"/>
    <property type="evidence" value="ECO:0007669"/>
    <property type="project" value="UniProtKB-KW"/>
</dbReference>
<dbReference type="GO" id="GO:0003723">
    <property type="term" value="F:RNA binding"/>
    <property type="evidence" value="ECO:0007669"/>
    <property type="project" value="UniProtKB-UniRule"/>
</dbReference>
<evidence type="ECO:0000256" key="7">
    <source>
        <dbReference type="ARBA" id="ARBA00022884"/>
    </source>
</evidence>
<keyword evidence="12" id="KW-0508">mRNA splicing</keyword>
<dbReference type="Proteomes" id="UP001219518">
    <property type="component" value="Unassembled WGS sequence"/>
</dbReference>
<feature type="compositionally biased region" description="Basic residues" evidence="15">
    <location>
        <begin position="533"/>
        <end position="542"/>
    </location>
</feature>
<feature type="compositionally biased region" description="Basic and acidic residues" evidence="15">
    <location>
        <begin position="348"/>
        <end position="358"/>
    </location>
</feature>
<dbReference type="GO" id="GO:0010468">
    <property type="term" value="P:regulation of gene expression"/>
    <property type="evidence" value="ECO:0007669"/>
    <property type="project" value="TreeGrafter"/>
</dbReference>
<evidence type="ECO:0000256" key="10">
    <source>
        <dbReference type="ARBA" id="ARBA00023128"/>
    </source>
</evidence>
<dbReference type="InterPro" id="IPR035979">
    <property type="entry name" value="RBD_domain_sf"/>
</dbReference>
<dbReference type="Pfam" id="PF18694">
    <property type="entry name" value="TDP-43_N"/>
    <property type="match status" value="1"/>
</dbReference>
<accession>A0AAE1LUA7</accession>
<feature type="non-terminal residue" evidence="17">
    <location>
        <position position="638"/>
    </location>
</feature>
<reference evidence="17" key="1">
    <citation type="submission" date="2021-07" db="EMBL/GenBank/DDBJ databases">
        <authorList>
            <person name="Catto M.A."/>
            <person name="Jacobson A."/>
            <person name="Kennedy G."/>
            <person name="Labadie P."/>
            <person name="Hunt B.G."/>
            <person name="Srinivasan R."/>
        </authorList>
    </citation>
    <scope>NUCLEOTIDE SEQUENCE</scope>
    <source>
        <strain evidence="17">PL_HMW_Pooled</strain>
        <tissue evidence="17">Head</tissue>
    </source>
</reference>
<keyword evidence="13" id="KW-0539">Nucleus</keyword>
<keyword evidence="18" id="KW-1185">Reference proteome</keyword>
<evidence type="ECO:0000256" key="11">
    <source>
        <dbReference type="ARBA" id="ARBA00023163"/>
    </source>
</evidence>
<gene>
    <name evidence="17" type="ORF">KUF71_014848</name>
</gene>
<evidence type="ECO:0000256" key="6">
    <source>
        <dbReference type="ARBA" id="ARBA00022737"/>
    </source>
</evidence>
<evidence type="ECO:0000256" key="13">
    <source>
        <dbReference type="ARBA" id="ARBA00023242"/>
    </source>
</evidence>
<dbReference type="InterPro" id="IPR000504">
    <property type="entry name" value="RRM_dom"/>
</dbReference>
<feature type="domain" description="RRM" evidence="16">
    <location>
        <begin position="428"/>
        <end position="499"/>
    </location>
</feature>
<keyword evidence="9 17" id="KW-0238">DNA-binding</keyword>
<name>A0AAE1LUA7_9NEOP</name>
<comment type="caution">
    <text evidence="17">The sequence shown here is derived from an EMBL/GenBank/DDBJ whole genome shotgun (WGS) entry which is preliminary data.</text>
</comment>
<dbReference type="Gene3D" id="3.30.70.330">
    <property type="match status" value="2"/>
</dbReference>
<keyword evidence="11" id="KW-0804">Transcription</keyword>
<feature type="region of interest" description="Disordered" evidence="15">
    <location>
        <begin position="500"/>
        <end position="562"/>
    </location>
</feature>
<dbReference type="PANTHER" id="PTHR48033">
    <property type="entry name" value="RNA-BINDING (RRM/RBD/RNP MOTIFS) FAMILY PROTEIN"/>
    <property type="match status" value="1"/>
</dbReference>
<dbReference type="EMBL" id="JAHWGI010001440">
    <property type="protein sequence ID" value="KAK3932871.1"/>
    <property type="molecule type" value="Genomic_DNA"/>
</dbReference>
<evidence type="ECO:0000256" key="9">
    <source>
        <dbReference type="ARBA" id="ARBA00023125"/>
    </source>
</evidence>
<feature type="domain" description="RRM" evidence="16">
    <location>
        <begin position="105"/>
        <end position="197"/>
    </location>
</feature>
<dbReference type="InterPro" id="IPR041105">
    <property type="entry name" value="TDP-43_N"/>
</dbReference>
<sequence>MSSYLQVAEDENEEPIELPTEEDGTLLLTTLAAQFPGTCGLKYRNPESRMRGVRLVDGRLHAPDGNWGSNIYFCVFPKENKRKSDDHLENSTPKTKRMETKMKCSDLIVLGLPWKTSEQQLREYFESFGEVLMAQVKKDPKTGQSKGFGFIRFGSYDAQIRVLAQRHMIDGRWCDVKVPNSKATDAGQRLGVHKSDSDRDWAMQAPPTNYSSATRYNSVGNYRPSSTYDGSVDSYYSKPSYERSMTHEEALQVYDKSYSASGYSHYEAVGHGRSPSPYSSYYSSRQYTPARDAYDSYYYNRHRSPDRYSDRDGQRHHRSVHHRSKSSSRHDRSSPPMNKYFRKNVGTFKERSRSRSPLDRTYYYPPGRSVTDSIPVIQSRTEKLSLMHECSTKGGDEKCHSSQLKMFWLYKEGIVHLFQDGQMMQVPCKVFVGRCTEDLQQDDLREYFSKFGEVTDVFIPKPFRAFAFVTFLDPEIAMGLCGEDHIIKGISVHVSEAAPKSELNGGRSYGGNRGGGGGRDHNMGRPMGGNHYQQHHHGHGHGHGGGNMGPGGWNQGGHNRGSIDMPNLQALGITGQGGQGAQGQGQNMNNPLGMGALNLGAMPMNTALMAAALNQAGWGLIGSLQGNQGQPAGDQGQQ</sequence>
<feature type="region of interest" description="Disordered" evidence="15">
    <location>
        <begin position="301"/>
        <end position="366"/>
    </location>
</feature>
<evidence type="ECO:0000256" key="4">
    <source>
        <dbReference type="ARBA" id="ARBA00022491"/>
    </source>
</evidence>
<evidence type="ECO:0000256" key="2">
    <source>
        <dbReference type="ARBA" id="ARBA00004173"/>
    </source>
</evidence>
<feature type="region of interest" description="Disordered" evidence="15">
    <location>
        <begin position="185"/>
        <end position="232"/>
    </location>
</feature>
<dbReference type="PANTHER" id="PTHR48033:SF9">
    <property type="entry name" value="TAR DNA-BINDING PROTEIN 43"/>
    <property type="match status" value="1"/>
</dbReference>
<evidence type="ECO:0000256" key="15">
    <source>
        <dbReference type="SAM" id="MobiDB-lite"/>
    </source>
</evidence>
<keyword evidence="6" id="KW-0677">Repeat</keyword>
<dbReference type="GO" id="GO:0008380">
    <property type="term" value="P:RNA splicing"/>
    <property type="evidence" value="ECO:0007669"/>
    <property type="project" value="UniProtKB-KW"/>
</dbReference>
<proteinExistence type="predicted"/>
<dbReference type="PROSITE" id="PS50102">
    <property type="entry name" value="RRM"/>
    <property type="match status" value="2"/>
</dbReference>
<dbReference type="CDD" id="cd12321">
    <property type="entry name" value="RRM1_TDP43"/>
    <property type="match status" value="1"/>
</dbReference>
<protein>
    <recommendedName>
        <fullName evidence="3">TAR DNA-binding protein 43</fullName>
    </recommendedName>
</protein>
<dbReference type="SMART" id="SM00360">
    <property type="entry name" value="RRM"/>
    <property type="match status" value="2"/>
</dbReference>
<keyword evidence="8" id="KW-0805">Transcription regulation</keyword>
<dbReference type="GO" id="GO:0000785">
    <property type="term" value="C:chromatin"/>
    <property type="evidence" value="ECO:0007669"/>
    <property type="project" value="TreeGrafter"/>
</dbReference>
<evidence type="ECO:0000256" key="3">
    <source>
        <dbReference type="ARBA" id="ARBA00018889"/>
    </source>
</evidence>
<organism evidence="17 18">
    <name type="scientific">Frankliniella fusca</name>
    <dbReference type="NCBI Taxonomy" id="407009"/>
    <lineage>
        <taxon>Eukaryota</taxon>
        <taxon>Metazoa</taxon>
        <taxon>Ecdysozoa</taxon>
        <taxon>Arthropoda</taxon>
        <taxon>Hexapoda</taxon>
        <taxon>Insecta</taxon>
        <taxon>Pterygota</taxon>
        <taxon>Neoptera</taxon>
        <taxon>Paraneoptera</taxon>
        <taxon>Thysanoptera</taxon>
        <taxon>Terebrantia</taxon>
        <taxon>Thripoidea</taxon>
        <taxon>Thripidae</taxon>
        <taxon>Frankliniella</taxon>
    </lineage>
</organism>
<feature type="compositionally biased region" description="Gly residues" evidence="15">
    <location>
        <begin position="543"/>
        <end position="559"/>
    </location>
</feature>
<evidence type="ECO:0000256" key="5">
    <source>
        <dbReference type="ARBA" id="ARBA00022664"/>
    </source>
</evidence>
<keyword evidence="10" id="KW-0496">Mitochondrion</keyword>
<keyword evidence="5" id="KW-0507">mRNA processing</keyword>
<dbReference type="CDD" id="cd12322">
    <property type="entry name" value="RRM2_TDP43"/>
    <property type="match status" value="1"/>
</dbReference>
<feature type="compositionally biased region" description="Basic and acidic residues" evidence="15">
    <location>
        <begin position="303"/>
        <end position="313"/>
    </location>
</feature>
<feature type="compositionally biased region" description="Basic residues" evidence="15">
    <location>
        <begin position="314"/>
        <end position="327"/>
    </location>
</feature>
<keyword evidence="7 14" id="KW-0694">RNA-binding</keyword>
<evidence type="ECO:0000256" key="1">
    <source>
        <dbReference type="ARBA" id="ARBA00004123"/>
    </source>
</evidence>
<dbReference type="GO" id="GO:0005739">
    <property type="term" value="C:mitochondrion"/>
    <property type="evidence" value="ECO:0007669"/>
    <property type="project" value="UniProtKB-SubCell"/>
</dbReference>
<dbReference type="InterPro" id="IPR012677">
    <property type="entry name" value="Nucleotide-bd_a/b_plait_sf"/>
</dbReference>
<evidence type="ECO:0000259" key="16">
    <source>
        <dbReference type="PROSITE" id="PS50102"/>
    </source>
</evidence>
<feature type="compositionally biased region" description="Polar residues" evidence="15">
    <location>
        <begin position="206"/>
        <end position="229"/>
    </location>
</feature>
<dbReference type="SUPFAM" id="SSF54928">
    <property type="entry name" value="RNA-binding domain, RBD"/>
    <property type="match status" value="2"/>
</dbReference>
<dbReference type="AlphaFoldDB" id="A0AAE1LUA7"/>
<dbReference type="Pfam" id="PF00076">
    <property type="entry name" value="RRM_1"/>
    <property type="match status" value="2"/>
</dbReference>
<dbReference type="FunFam" id="3.30.70.330:FF:000098">
    <property type="entry name" value="TAR DNA-binding protein 43"/>
    <property type="match status" value="1"/>
</dbReference>
<dbReference type="GO" id="GO:0005654">
    <property type="term" value="C:nucleoplasm"/>
    <property type="evidence" value="ECO:0007669"/>
    <property type="project" value="TreeGrafter"/>
</dbReference>
<evidence type="ECO:0000256" key="14">
    <source>
        <dbReference type="PROSITE-ProRule" id="PRU00176"/>
    </source>
</evidence>
<feature type="compositionally biased region" description="Gly residues" evidence="15">
    <location>
        <begin position="507"/>
        <end position="517"/>
    </location>
</feature>
<reference evidence="17" key="2">
    <citation type="journal article" date="2023" name="BMC Genomics">
        <title>Pest status, molecular evolution, and epigenetic factors derived from the genome assembly of Frankliniella fusca, a thysanopteran phytovirus vector.</title>
        <authorList>
            <person name="Catto M.A."/>
            <person name="Labadie P.E."/>
            <person name="Jacobson A.L."/>
            <person name="Kennedy G.G."/>
            <person name="Srinivasan R."/>
            <person name="Hunt B.G."/>
        </authorList>
    </citation>
    <scope>NUCLEOTIDE SEQUENCE</scope>
    <source>
        <strain evidence="17">PL_HMW_Pooled</strain>
    </source>
</reference>
<evidence type="ECO:0000256" key="12">
    <source>
        <dbReference type="ARBA" id="ARBA00023187"/>
    </source>
</evidence>
<dbReference type="GO" id="GO:0003690">
    <property type="term" value="F:double-stranded DNA binding"/>
    <property type="evidence" value="ECO:0007669"/>
    <property type="project" value="UniProtKB-ARBA"/>
</dbReference>
<dbReference type="CDD" id="cd19609">
    <property type="entry name" value="NTD_TDP-43"/>
    <property type="match status" value="1"/>
</dbReference>
<evidence type="ECO:0000313" key="17">
    <source>
        <dbReference type="EMBL" id="KAK3932871.1"/>
    </source>
</evidence>
<evidence type="ECO:0000313" key="18">
    <source>
        <dbReference type="Proteomes" id="UP001219518"/>
    </source>
</evidence>
<evidence type="ECO:0000256" key="8">
    <source>
        <dbReference type="ARBA" id="ARBA00023015"/>
    </source>
</evidence>